<protein>
    <recommendedName>
        <fullName evidence="5">Ribosome maturation factor RimM</fullName>
    </recommendedName>
</protein>
<name>A0AA37W4R8_9GAMM</name>
<keyword evidence="2 5" id="KW-0690">Ribosome biogenesis</keyword>
<dbReference type="SUPFAM" id="SSF50447">
    <property type="entry name" value="Translation proteins"/>
    <property type="match status" value="1"/>
</dbReference>
<dbReference type="GO" id="GO:0042274">
    <property type="term" value="P:ribosomal small subunit biogenesis"/>
    <property type="evidence" value="ECO:0007669"/>
    <property type="project" value="UniProtKB-UniRule"/>
</dbReference>
<keyword evidence="1 5" id="KW-0963">Cytoplasm</keyword>
<reference evidence="8" key="2">
    <citation type="submission" date="2023-01" db="EMBL/GenBank/DDBJ databases">
        <title>Draft genome sequence of Litoribrevibacter albus strain NBRC 110071.</title>
        <authorList>
            <person name="Sun Q."/>
            <person name="Mori K."/>
        </authorList>
    </citation>
    <scope>NUCLEOTIDE SEQUENCE</scope>
    <source>
        <strain evidence="8">NBRC 110071</strain>
    </source>
</reference>
<evidence type="ECO:0000256" key="4">
    <source>
        <dbReference type="ARBA" id="ARBA00023186"/>
    </source>
</evidence>
<sequence>MSKSTEKPVSIKTVKLGKITGVFGVKGWVKVYAYTDPMEGIFNYQPWYLNLNGQTLAVEVEKGQRHGKGIIAKLVGYDDRDQAASLAGSMIEVTSDELPELESGEYYWHQLEKLKVLSVATEGEPVLLGKVANLVETGSNDVLVVKPCSGSIDKRERWVPYLPDQFVLNVDLEEQTITVDWDPEF</sequence>
<dbReference type="Gene3D" id="2.30.30.240">
    <property type="entry name" value="PRC-barrel domain"/>
    <property type="match status" value="1"/>
</dbReference>
<comment type="function">
    <text evidence="5">An accessory protein needed during the final step in the assembly of 30S ribosomal subunit, possibly for assembly of the head region. Essential for efficient processing of 16S rRNA. May be needed both before and after RbfA during the maturation of 16S rRNA. It has affinity for free ribosomal 30S subunits but not for 70S ribosomes.</text>
</comment>
<proteinExistence type="inferred from homology"/>
<evidence type="ECO:0000259" key="6">
    <source>
        <dbReference type="Pfam" id="PF01782"/>
    </source>
</evidence>
<dbReference type="InterPro" id="IPR011961">
    <property type="entry name" value="RimM"/>
</dbReference>
<evidence type="ECO:0000259" key="7">
    <source>
        <dbReference type="Pfam" id="PF24986"/>
    </source>
</evidence>
<gene>
    <name evidence="5 8" type="primary">rimM</name>
    <name evidence="8" type="ORF">GCM10007876_03680</name>
</gene>
<accession>A0AA37W4R8</accession>
<dbReference type="Gene3D" id="2.40.30.60">
    <property type="entry name" value="RimM"/>
    <property type="match status" value="1"/>
</dbReference>
<dbReference type="RefSeq" id="WP_284378092.1">
    <property type="nucleotide sequence ID" value="NZ_BSNM01000003.1"/>
</dbReference>
<dbReference type="GO" id="GO:0005737">
    <property type="term" value="C:cytoplasm"/>
    <property type="evidence" value="ECO:0007669"/>
    <property type="project" value="UniProtKB-SubCell"/>
</dbReference>
<comment type="similarity">
    <text evidence="5">Belongs to the RimM family.</text>
</comment>
<dbReference type="InterPro" id="IPR036976">
    <property type="entry name" value="RimM_N_sf"/>
</dbReference>
<comment type="subcellular location">
    <subcellularLocation>
        <location evidence="5">Cytoplasm</location>
    </subcellularLocation>
</comment>
<dbReference type="PANTHER" id="PTHR33692:SF1">
    <property type="entry name" value="RIBOSOME MATURATION FACTOR RIMM"/>
    <property type="match status" value="1"/>
</dbReference>
<dbReference type="InterPro" id="IPR002676">
    <property type="entry name" value="RimM_N"/>
</dbReference>
<evidence type="ECO:0000256" key="5">
    <source>
        <dbReference type="HAMAP-Rule" id="MF_00014"/>
    </source>
</evidence>
<evidence type="ECO:0000256" key="3">
    <source>
        <dbReference type="ARBA" id="ARBA00022552"/>
    </source>
</evidence>
<dbReference type="NCBIfam" id="TIGR02273">
    <property type="entry name" value="16S_RimM"/>
    <property type="match status" value="1"/>
</dbReference>
<dbReference type="GO" id="GO:0005840">
    <property type="term" value="C:ribosome"/>
    <property type="evidence" value="ECO:0007669"/>
    <property type="project" value="InterPro"/>
</dbReference>
<dbReference type="InterPro" id="IPR009000">
    <property type="entry name" value="Transl_B-barrel_sf"/>
</dbReference>
<keyword evidence="4 5" id="KW-0143">Chaperone</keyword>
<dbReference type="InterPro" id="IPR011033">
    <property type="entry name" value="PRC_barrel-like_sf"/>
</dbReference>
<comment type="caution">
    <text evidence="8">The sequence shown here is derived from an EMBL/GenBank/DDBJ whole genome shotgun (WGS) entry which is preliminary data.</text>
</comment>
<dbReference type="Proteomes" id="UP001161389">
    <property type="component" value="Unassembled WGS sequence"/>
</dbReference>
<reference evidence="8" key="1">
    <citation type="journal article" date="2014" name="Int. J. Syst. Evol. Microbiol.">
        <title>Complete genome sequence of Corynebacterium casei LMG S-19264T (=DSM 44701T), isolated from a smear-ripened cheese.</title>
        <authorList>
            <consortium name="US DOE Joint Genome Institute (JGI-PGF)"/>
            <person name="Walter F."/>
            <person name="Albersmeier A."/>
            <person name="Kalinowski J."/>
            <person name="Ruckert C."/>
        </authorList>
    </citation>
    <scope>NUCLEOTIDE SEQUENCE</scope>
    <source>
        <strain evidence="8">NBRC 110071</strain>
    </source>
</reference>
<dbReference type="InterPro" id="IPR056792">
    <property type="entry name" value="PRC_RimM"/>
</dbReference>
<evidence type="ECO:0000313" key="9">
    <source>
        <dbReference type="Proteomes" id="UP001161389"/>
    </source>
</evidence>
<dbReference type="HAMAP" id="MF_00014">
    <property type="entry name" value="Ribosome_mat_RimM"/>
    <property type="match status" value="1"/>
</dbReference>
<evidence type="ECO:0000256" key="1">
    <source>
        <dbReference type="ARBA" id="ARBA00022490"/>
    </source>
</evidence>
<organism evidence="8 9">
    <name type="scientific">Litoribrevibacter albus</name>
    <dbReference type="NCBI Taxonomy" id="1473156"/>
    <lineage>
        <taxon>Bacteria</taxon>
        <taxon>Pseudomonadati</taxon>
        <taxon>Pseudomonadota</taxon>
        <taxon>Gammaproteobacteria</taxon>
        <taxon>Oceanospirillales</taxon>
        <taxon>Oceanospirillaceae</taxon>
        <taxon>Litoribrevibacter</taxon>
    </lineage>
</organism>
<dbReference type="EMBL" id="BSNM01000003">
    <property type="protein sequence ID" value="GLQ29890.1"/>
    <property type="molecule type" value="Genomic_DNA"/>
</dbReference>
<comment type="subunit">
    <text evidence="5">Binds ribosomal protein uS19.</text>
</comment>
<feature type="domain" description="RimM N-terminal" evidence="6">
    <location>
        <begin position="16"/>
        <end position="96"/>
    </location>
</feature>
<feature type="domain" description="Ribosome maturation factor RimM PRC barrel" evidence="7">
    <location>
        <begin position="109"/>
        <end position="182"/>
    </location>
</feature>
<evidence type="ECO:0000256" key="2">
    <source>
        <dbReference type="ARBA" id="ARBA00022517"/>
    </source>
</evidence>
<dbReference type="GO" id="GO:0043022">
    <property type="term" value="F:ribosome binding"/>
    <property type="evidence" value="ECO:0007669"/>
    <property type="project" value="InterPro"/>
</dbReference>
<evidence type="ECO:0000313" key="8">
    <source>
        <dbReference type="EMBL" id="GLQ29890.1"/>
    </source>
</evidence>
<dbReference type="Pfam" id="PF24986">
    <property type="entry name" value="PRC_RimM"/>
    <property type="match status" value="1"/>
</dbReference>
<dbReference type="SUPFAM" id="SSF50346">
    <property type="entry name" value="PRC-barrel domain"/>
    <property type="match status" value="1"/>
</dbReference>
<comment type="domain">
    <text evidence="5">The PRC barrel domain binds ribosomal protein uS19.</text>
</comment>
<keyword evidence="3 5" id="KW-0698">rRNA processing</keyword>
<keyword evidence="9" id="KW-1185">Reference proteome</keyword>
<dbReference type="PANTHER" id="PTHR33692">
    <property type="entry name" value="RIBOSOME MATURATION FACTOR RIMM"/>
    <property type="match status" value="1"/>
</dbReference>
<dbReference type="Pfam" id="PF01782">
    <property type="entry name" value="RimM"/>
    <property type="match status" value="1"/>
</dbReference>
<dbReference type="AlphaFoldDB" id="A0AA37W4R8"/>
<dbReference type="GO" id="GO:0006364">
    <property type="term" value="P:rRNA processing"/>
    <property type="evidence" value="ECO:0007669"/>
    <property type="project" value="UniProtKB-UniRule"/>
</dbReference>